<dbReference type="InterPro" id="IPR001656">
    <property type="entry name" value="PsdUridine_synth_TruD"/>
</dbReference>
<dbReference type="SUPFAM" id="SSF55120">
    <property type="entry name" value="Pseudouridine synthase"/>
    <property type="match status" value="1"/>
</dbReference>
<keyword evidence="2" id="KW-0413">Isomerase</keyword>
<dbReference type="RefSeq" id="WP_156004996.1">
    <property type="nucleotide sequence ID" value="NZ_CP045483.1"/>
</dbReference>
<evidence type="ECO:0000256" key="2">
    <source>
        <dbReference type="ARBA" id="ARBA00023235"/>
    </source>
</evidence>
<evidence type="ECO:0000256" key="1">
    <source>
        <dbReference type="ARBA" id="ARBA00007953"/>
    </source>
</evidence>
<organism evidence="4 5">
    <name type="scientific">Stygiolobus azoricus</name>
    <dbReference type="NCBI Taxonomy" id="41675"/>
    <lineage>
        <taxon>Archaea</taxon>
        <taxon>Thermoproteota</taxon>
        <taxon>Thermoprotei</taxon>
        <taxon>Sulfolobales</taxon>
        <taxon>Sulfolobaceae</taxon>
        <taxon>Stygiolobus</taxon>
    </lineage>
</organism>
<dbReference type="GO" id="GO:0009982">
    <property type="term" value="F:pseudouridine synthase activity"/>
    <property type="evidence" value="ECO:0007669"/>
    <property type="project" value="InterPro"/>
</dbReference>
<dbReference type="InterPro" id="IPR011760">
    <property type="entry name" value="PsdUridine_synth_TruD_insert"/>
</dbReference>
<dbReference type="Gene3D" id="3.30.70.3160">
    <property type="match status" value="1"/>
</dbReference>
<dbReference type="PANTHER" id="PTHR13326:SF21">
    <property type="entry name" value="PSEUDOURIDYLATE SYNTHASE PUS7L"/>
    <property type="match status" value="1"/>
</dbReference>
<dbReference type="PANTHER" id="PTHR13326">
    <property type="entry name" value="TRNA PSEUDOURIDINE SYNTHASE D"/>
    <property type="match status" value="1"/>
</dbReference>
<sequence length="373" mass="43792">MIDLSLGLEKYYINEEWAPLNVKIPRPDGFIVVEEISYKPATEWRGKDKGKYAVYLLKKIGIDHFTVIDKITRLTGRKPNYIGIKDTNAITQQIIYFSGKPEIDNYKEEKLEINFLGFSDEKFNHTGNIFELELVSDNENELIKRLTTVSNVKYLFAYIGYQRFGTRRPNTHLVGKYLFLRQWCDAINWLIGHPFDLEHEIIKEARLAYEKGDYEKALQLFPKKFRDEREVLKALIRGEDCLSAIKRVKTPLRFFVEAYQSYLFNKYLSLMADKLRGRESDNVILTVPKKFVELMDPLIRQIAIEEGIVGYSFNIPEIKVNLRDLKRQAFMRLRNVKVELKNESKKISFSLDRGMYATIVIREISRGDPRNFT</sequence>
<dbReference type="GO" id="GO:0003723">
    <property type="term" value="F:RNA binding"/>
    <property type="evidence" value="ECO:0007669"/>
    <property type="project" value="InterPro"/>
</dbReference>
<dbReference type="AlphaFoldDB" id="A0A650CM62"/>
<dbReference type="GO" id="GO:0001522">
    <property type="term" value="P:pseudouridine synthesis"/>
    <property type="evidence" value="ECO:0007669"/>
    <property type="project" value="InterPro"/>
</dbReference>
<protein>
    <submittedName>
        <fullName evidence="4">tRNA pseudouridine(13) synthase TruD</fullName>
    </submittedName>
</protein>
<name>A0A650CM62_9CREN</name>
<evidence type="ECO:0000313" key="4">
    <source>
        <dbReference type="EMBL" id="QGR18775.1"/>
    </source>
</evidence>
<gene>
    <name evidence="4" type="primary">truD</name>
    <name evidence="4" type="ORF">D1868_01355</name>
</gene>
<dbReference type="PROSITE" id="PS50984">
    <property type="entry name" value="TRUD"/>
    <property type="match status" value="1"/>
</dbReference>
<dbReference type="EMBL" id="CP045483">
    <property type="protein sequence ID" value="QGR18775.1"/>
    <property type="molecule type" value="Genomic_DNA"/>
</dbReference>
<dbReference type="OrthoDB" id="1798at2157"/>
<comment type="similarity">
    <text evidence="1">Belongs to the pseudouridine synthase TruD family.</text>
</comment>
<proteinExistence type="inferred from homology"/>
<dbReference type="InterPro" id="IPR042214">
    <property type="entry name" value="TruD_catalytic"/>
</dbReference>
<dbReference type="GeneID" id="42797681"/>
<dbReference type="Pfam" id="PF01142">
    <property type="entry name" value="TruD"/>
    <property type="match status" value="2"/>
</dbReference>
<feature type="domain" description="TRUD" evidence="3">
    <location>
        <begin position="154"/>
        <end position="373"/>
    </location>
</feature>
<reference evidence="4 5" key="1">
    <citation type="submission" date="2019-10" db="EMBL/GenBank/DDBJ databases">
        <title>Genome Sequences from Six Type Strain Members of the Archaeal Family Sulfolobaceae: Acidianus ambivalens, Acidianus infernus, Metallosphaera prunae, Stygiolobus azoricus, Sulfolobus metallicus, and Sulfurisphaera ohwakuensis.</title>
        <authorList>
            <person name="Counts J.A."/>
            <person name="Kelly R.M."/>
        </authorList>
    </citation>
    <scope>NUCLEOTIDE SEQUENCE [LARGE SCALE GENOMIC DNA]</scope>
    <source>
        <strain evidence="4 5">FC6</strain>
    </source>
</reference>
<dbReference type="KEGG" id="sazo:D1868_01355"/>
<evidence type="ECO:0000313" key="5">
    <source>
        <dbReference type="Proteomes" id="UP000423396"/>
    </source>
</evidence>
<accession>A0A650CM62</accession>
<dbReference type="Proteomes" id="UP000423396">
    <property type="component" value="Chromosome"/>
</dbReference>
<dbReference type="Gene3D" id="1.10.1510.30">
    <property type="match status" value="1"/>
</dbReference>
<evidence type="ECO:0000259" key="3">
    <source>
        <dbReference type="PROSITE" id="PS50984"/>
    </source>
</evidence>
<dbReference type="Gene3D" id="3.30.2350.20">
    <property type="entry name" value="TruD, catalytic domain"/>
    <property type="match status" value="1"/>
</dbReference>
<dbReference type="InterPro" id="IPR020103">
    <property type="entry name" value="PsdUridine_synth_cat_dom_sf"/>
</dbReference>
<keyword evidence="5" id="KW-1185">Reference proteome</keyword>